<gene>
    <name evidence="1" type="ORF">SAMN05444484_102753</name>
</gene>
<sequence>MKKLPIITAFLLLLVFWNNSIFAQIGMTGNNPSPSAVLDLREGATQKGLLIPQVSLSDITTGSPIVTGSPATSLLVYNTNASVTGGSGTGYYYWDGAKWQRLVAGTTGTKADNLGNHTAIQTLNMANNNINNANKLATTTSSIAKGIDGNAAQAGSLLTAGDTSGNANWVMPAFQRTFFWKAAKGTLSVNLGTSAPYSYFDGMSYTAPANGTLDVSMIIFGGYFMANPVNNYQYGNISITLQPLENGAPIAGSAVTTAASPAAIGVSGSGTVVGMRECLWLGTRFRVIKGATYTFQITGKNDAGYPADPAAYQATFGSASTLSPPAGSDGRAYPSLSGVFHVDGSEIIYLND</sequence>
<dbReference type="EMBL" id="FRBT01000002">
    <property type="protein sequence ID" value="SHL83750.1"/>
    <property type="molecule type" value="Genomic_DNA"/>
</dbReference>
<proteinExistence type="predicted"/>
<dbReference type="OrthoDB" id="1318705at2"/>
<keyword evidence="2" id="KW-1185">Reference proteome</keyword>
<name>A0A1M7DWC6_9FLAO</name>
<reference evidence="2" key="1">
    <citation type="submission" date="2016-11" db="EMBL/GenBank/DDBJ databases">
        <authorList>
            <person name="Varghese N."/>
            <person name="Submissions S."/>
        </authorList>
    </citation>
    <scope>NUCLEOTIDE SEQUENCE [LARGE SCALE GENOMIC DNA]</scope>
    <source>
        <strain evidence="2">DSM 24724</strain>
    </source>
</reference>
<evidence type="ECO:0000313" key="1">
    <source>
        <dbReference type="EMBL" id="SHL83750.1"/>
    </source>
</evidence>
<dbReference type="RefSeq" id="WP_068842181.1">
    <property type="nucleotide sequence ID" value="NZ_FRBT01000002.1"/>
</dbReference>
<protein>
    <submittedName>
        <fullName evidence="1">Uncharacterized protein</fullName>
    </submittedName>
</protein>
<dbReference type="AlphaFoldDB" id="A0A1M7DWC6"/>
<dbReference type="STRING" id="946677.SAMN05444484_102753"/>
<evidence type="ECO:0000313" key="2">
    <source>
        <dbReference type="Proteomes" id="UP000184028"/>
    </source>
</evidence>
<organism evidence="1 2">
    <name type="scientific">Flavobacterium chilense</name>
    <dbReference type="NCBI Taxonomy" id="946677"/>
    <lineage>
        <taxon>Bacteria</taxon>
        <taxon>Pseudomonadati</taxon>
        <taxon>Bacteroidota</taxon>
        <taxon>Flavobacteriia</taxon>
        <taxon>Flavobacteriales</taxon>
        <taxon>Flavobacteriaceae</taxon>
        <taxon>Flavobacterium</taxon>
    </lineage>
</organism>
<accession>A0A1M7DWC6</accession>
<dbReference type="Proteomes" id="UP000184028">
    <property type="component" value="Unassembled WGS sequence"/>
</dbReference>